<evidence type="ECO:0000256" key="1">
    <source>
        <dbReference type="ARBA" id="ARBA00022574"/>
    </source>
</evidence>
<feature type="repeat" description="WD" evidence="3">
    <location>
        <begin position="216"/>
        <end position="254"/>
    </location>
</feature>
<proteinExistence type="predicted"/>
<dbReference type="EMBL" id="KV426990">
    <property type="protein sequence ID" value="KZV78288.1"/>
    <property type="molecule type" value="Genomic_DNA"/>
</dbReference>
<dbReference type="InterPro" id="IPR001680">
    <property type="entry name" value="WD40_rpt"/>
</dbReference>
<dbReference type="InterPro" id="IPR019775">
    <property type="entry name" value="WD40_repeat_CS"/>
</dbReference>
<dbReference type="PANTHER" id="PTHR19848:SF8">
    <property type="entry name" value="F-BOX AND WD REPEAT DOMAIN CONTAINING 7"/>
    <property type="match status" value="1"/>
</dbReference>
<dbReference type="STRING" id="1314781.A0A166MQH8"/>
<keyword evidence="2" id="KW-0677">Repeat</keyword>
<dbReference type="Pfam" id="PF00400">
    <property type="entry name" value="WD40"/>
    <property type="match status" value="2"/>
</dbReference>
<dbReference type="InterPro" id="IPR015943">
    <property type="entry name" value="WD40/YVTN_repeat-like_dom_sf"/>
</dbReference>
<accession>A0A166MQH8</accession>
<sequence length="254" mass="27340">QQVLVSPDTRHFASLSFDDRLLLWSTESGNVVANLTRGRTKAVSPMTFSFDGSRLVFTSPADNATTLRCWDIPSSAEIPIRTPVGDDINDTVSLSSPGDSSRIVSVSTAMRIRAWDARTGSQLYDLPATSDRRICILTLSPDGQRAISISEDGAMCAWNLRSGQLIGDAFAEHSFANHGRISSLAYSPDSSHLAVGSCSGIVSVSRGEGTPCVGPFIGHYVRVSTLTYAPDGWRLASGSDDCTIRIWNTSSIRH</sequence>
<dbReference type="Proteomes" id="UP000077266">
    <property type="component" value="Unassembled WGS sequence"/>
</dbReference>
<feature type="repeat" description="WD" evidence="3">
    <location>
        <begin position="1"/>
        <end position="34"/>
    </location>
</feature>
<evidence type="ECO:0000256" key="3">
    <source>
        <dbReference type="PROSITE-ProRule" id="PRU00221"/>
    </source>
</evidence>
<evidence type="ECO:0000313" key="4">
    <source>
        <dbReference type="EMBL" id="KZV78288.1"/>
    </source>
</evidence>
<dbReference type="SMART" id="SM00320">
    <property type="entry name" value="WD40"/>
    <property type="match status" value="4"/>
</dbReference>
<dbReference type="Gene3D" id="2.130.10.10">
    <property type="entry name" value="YVTN repeat-like/Quinoprotein amine dehydrogenase"/>
    <property type="match status" value="2"/>
</dbReference>
<reference evidence="4 5" key="1">
    <citation type="journal article" date="2016" name="Mol. Biol. Evol.">
        <title>Comparative Genomics of Early-Diverging Mushroom-Forming Fungi Provides Insights into the Origins of Lignocellulose Decay Capabilities.</title>
        <authorList>
            <person name="Nagy L.G."/>
            <person name="Riley R."/>
            <person name="Tritt A."/>
            <person name="Adam C."/>
            <person name="Daum C."/>
            <person name="Floudas D."/>
            <person name="Sun H."/>
            <person name="Yadav J.S."/>
            <person name="Pangilinan J."/>
            <person name="Larsson K.H."/>
            <person name="Matsuura K."/>
            <person name="Barry K."/>
            <person name="Labutti K."/>
            <person name="Kuo R."/>
            <person name="Ohm R.A."/>
            <person name="Bhattacharya S.S."/>
            <person name="Shirouzu T."/>
            <person name="Yoshinaga Y."/>
            <person name="Martin F.M."/>
            <person name="Grigoriev I.V."/>
            <person name="Hibbett D.S."/>
        </authorList>
    </citation>
    <scope>NUCLEOTIDE SEQUENCE [LARGE SCALE GENOMIC DNA]</scope>
    <source>
        <strain evidence="4 5">HHB12029</strain>
    </source>
</reference>
<name>A0A166MQH8_EXIGL</name>
<gene>
    <name evidence="4" type="ORF">EXIGLDRAFT_634277</name>
</gene>
<dbReference type="InParanoid" id="A0A166MQH8"/>
<keyword evidence="1 3" id="KW-0853">WD repeat</keyword>
<keyword evidence="5" id="KW-1185">Reference proteome</keyword>
<dbReference type="PROSITE" id="PS50294">
    <property type="entry name" value="WD_REPEATS_REGION"/>
    <property type="match status" value="1"/>
</dbReference>
<feature type="non-terminal residue" evidence="4">
    <location>
        <position position="1"/>
    </location>
</feature>
<organism evidence="4 5">
    <name type="scientific">Exidia glandulosa HHB12029</name>
    <dbReference type="NCBI Taxonomy" id="1314781"/>
    <lineage>
        <taxon>Eukaryota</taxon>
        <taxon>Fungi</taxon>
        <taxon>Dikarya</taxon>
        <taxon>Basidiomycota</taxon>
        <taxon>Agaricomycotina</taxon>
        <taxon>Agaricomycetes</taxon>
        <taxon>Auriculariales</taxon>
        <taxon>Exidiaceae</taxon>
        <taxon>Exidia</taxon>
    </lineage>
</organism>
<dbReference type="OrthoDB" id="538223at2759"/>
<evidence type="ECO:0000256" key="2">
    <source>
        <dbReference type="ARBA" id="ARBA00022737"/>
    </source>
</evidence>
<protein>
    <submittedName>
        <fullName evidence="4">WD40 repeat-like protein</fullName>
    </submittedName>
</protein>
<dbReference type="PROSITE" id="PS00678">
    <property type="entry name" value="WD_REPEATS_1"/>
    <property type="match status" value="1"/>
</dbReference>
<evidence type="ECO:0000313" key="5">
    <source>
        <dbReference type="Proteomes" id="UP000077266"/>
    </source>
</evidence>
<dbReference type="InterPro" id="IPR011047">
    <property type="entry name" value="Quinoprotein_ADH-like_sf"/>
</dbReference>
<dbReference type="SUPFAM" id="SSF50998">
    <property type="entry name" value="Quinoprotein alcohol dehydrogenase-like"/>
    <property type="match status" value="1"/>
</dbReference>
<dbReference type="AlphaFoldDB" id="A0A166MQH8"/>
<dbReference type="PANTHER" id="PTHR19848">
    <property type="entry name" value="WD40 REPEAT PROTEIN"/>
    <property type="match status" value="1"/>
</dbReference>
<dbReference type="PROSITE" id="PS50082">
    <property type="entry name" value="WD_REPEATS_2"/>
    <property type="match status" value="2"/>
</dbReference>